<keyword evidence="3 5" id="KW-0732">Signal</keyword>
<evidence type="ECO:0000256" key="4">
    <source>
        <dbReference type="ARBA" id="ARBA00023263"/>
    </source>
</evidence>
<dbReference type="PANTHER" id="PTHR33420">
    <property type="entry name" value="FIMBRIAL SUBUNIT ELFA-RELATED"/>
    <property type="match status" value="1"/>
</dbReference>
<accession>A0A6S7FDG8</accession>
<comment type="subcellular location">
    <subcellularLocation>
        <location evidence="1">Fimbrium</location>
    </subcellularLocation>
</comment>
<dbReference type="RefSeq" id="WP_175201850.1">
    <property type="nucleotide sequence ID" value="NZ_CADILH010000007.1"/>
</dbReference>
<dbReference type="InterPro" id="IPR050263">
    <property type="entry name" value="Bact_Fimbrial_Adh_Pro"/>
</dbReference>
<keyword evidence="8" id="KW-1185">Reference proteome</keyword>
<dbReference type="EMBL" id="CADILH010000007">
    <property type="protein sequence ID" value="CAB3935087.1"/>
    <property type="molecule type" value="Genomic_DNA"/>
</dbReference>
<dbReference type="Gene3D" id="2.60.40.1090">
    <property type="entry name" value="Fimbrial-type adhesion domain"/>
    <property type="match status" value="1"/>
</dbReference>
<feature type="chain" id="PRO_5028881201" description="Fimbrial-type adhesion domain-containing protein" evidence="5">
    <location>
        <begin position="22"/>
        <end position="331"/>
    </location>
</feature>
<dbReference type="Proteomes" id="UP000494183">
    <property type="component" value="Unassembled WGS sequence"/>
</dbReference>
<evidence type="ECO:0000256" key="3">
    <source>
        <dbReference type="ARBA" id="ARBA00022729"/>
    </source>
</evidence>
<dbReference type="PANTHER" id="PTHR33420:SF12">
    <property type="entry name" value="FIMBRIN-LIKE PROTEIN FIMI-RELATED"/>
    <property type="match status" value="1"/>
</dbReference>
<organism evidence="7 8">
    <name type="scientific">Achromobacter insolitus</name>
    <dbReference type="NCBI Taxonomy" id="217204"/>
    <lineage>
        <taxon>Bacteria</taxon>
        <taxon>Pseudomonadati</taxon>
        <taxon>Pseudomonadota</taxon>
        <taxon>Betaproteobacteria</taxon>
        <taxon>Burkholderiales</taxon>
        <taxon>Alcaligenaceae</taxon>
        <taxon>Achromobacter</taxon>
    </lineage>
</organism>
<dbReference type="AlphaFoldDB" id="A0A6S7FDG8"/>
<evidence type="ECO:0000313" key="8">
    <source>
        <dbReference type="Proteomes" id="UP000494183"/>
    </source>
</evidence>
<evidence type="ECO:0000313" key="7">
    <source>
        <dbReference type="EMBL" id="CAB3935087.1"/>
    </source>
</evidence>
<dbReference type="InterPro" id="IPR008966">
    <property type="entry name" value="Adhesion_dom_sf"/>
</dbReference>
<evidence type="ECO:0000256" key="1">
    <source>
        <dbReference type="ARBA" id="ARBA00004561"/>
    </source>
</evidence>
<comment type="similarity">
    <text evidence="2">Belongs to the fimbrial protein family.</text>
</comment>
<dbReference type="InterPro" id="IPR000259">
    <property type="entry name" value="Adhesion_dom_fimbrial"/>
</dbReference>
<evidence type="ECO:0000259" key="6">
    <source>
        <dbReference type="Pfam" id="PF00419"/>
    </source>
</evidence>
<dbReference type="SUPFAM" id="SSF49401">
    <property type="entry name" value="Bacterial adhesins"/>
    <property type="match status" value="1"/>
</dbReference>
<feature type="signal peptide" evidence="5">
    <location>
        <begin position="1"/>
        <end position="21"/>
    </location>
</feature>
<dbReference type="GO" id="GO:0043709">
    <property type="term" value="P:cell adhesion involved in single-species biofilm formation"/>
    <property type="evidence" value="ECO:0007669"/>
    <property type="project" value="TreeGrafter"/>
</dbReference>
<evidence type="ECO:0000256" key="2">
    <source>
        <dbReference type="ARBA" id="ARBA00006671"/>
    </source>
</evidence>
<gene>
    <name evidence="7" type="ORF">LMG6000_04149</name>
</gene>
<protein>
    <recommendedName>
        <fullName evidence="6">Fimbrial-type adhesion domain-containing protein</fullName>
    </recommendedName>
</protein>
<dbReference type="GO" id="GO:0009289">
    <property type="term" value="C:pilus"/>
    <property type="evidence" value="ECO:0007669"/>
    <property type="project" value="UniProtKB-SubCell"/>
</dbReference>
<dbReference type="InterPro" id="IPR036937">
    <property type="entry name" value="Adhesion_dom_fimbrial_sf"/>
</dbReference>
<dbReference type="Pfam" id="PF00419">
    <property type="entry name" value="Fimbrial"/>
    <property type="match status" value="1"/>
</dbReference>
<name>A0A6S7FDG8_9BURK</name>
<reference evidence="7 8" key="1">
    <citation type="submission" date="2020-04" db="EMBL/GenBank/DDBJ databases">
        <authorList>
            <person name="De Canck E."/>
        </authorList>
    </citation>
    <scope>NUCLEOTIDE SEQUENCE [LARGE SCALE GENOMIC DNA]</scope>
    <source>
        <strain evidence="7 8">LMG 6000</strain>
    </source>
</reference>
<sequence>MKFLLSIIFLGALLFSQSSFAAICLQDGTNSTATISFYGTIAVPSTAPKGMILWRSPDYVTEIICYQETSWGMGEDVYFYLSPTDQGMVQLGPDLEFGVNLAGVDMTCSSLPKCRTKIGSIEPCIGPTCTSRKNRFTLSYNFFVAKRSTAEQSKGKDGPLAGIASYDAFQIDGANGINAKPDKNFRMTVQGLEQIRFIDCFSQLQILPQTIDFGRLHVSTAKASTVAKEKDFSILISKSCSSVYGISAVMTPIDATVQGGDTLVPRQNDSVGIMLLRDNKVPLPFHREFELTSPTGDQLVTKRFTAQLKWLTDQPKVGSFSAGATFDIYYK</sequence>
<evidence type="ECO:0000256" key="5">
    <source>
        <dbReference type="SAM" id="SignalP"/>
    </source>
</evidence>
<proteinExistence type="inferred from homology"/>
<keyword evidence="4" id="KW-0281">Fimbrium</keyword>
<feature type="domain" description="Fimbrial-type adhesion" evidence="6">
    <location>
        <begin position="208"/>
        <end position="331"/>
    </location>
</feature>